<keyword evidence="1" id="KW-0472">Membrane</keyword>
<dbReference type="EMBL" id="JAMYWD010000004">
    <property type="protein sequence ID" value="KAJ4974359.1"/>
    <property type="molecule type" value="Genomic_DNA"/>
</dbReference>
<dbReference type="Proteomes" id="UP001141806">
    <property type="component" value="Unassembled WGS sequence"/>
</dbReference>
<gene>
    <name evidence="3" type="ORF">NE237_007533</name>
</gene>
<dbReference type="PANTHER" id="PTHR46086:SF17">
    <property type="entry name" value="ALPHA_BETA-HYDROLASES SUPERFAMILY PROTEIN"/>
    <property type="match status" value="1"/>
</dbReference>
<dbReference type="SUPFAM" id="SSF53474">
    <property type="entry name" value="alpha/beta-Hydrolases"/>
    <property type="match status" value="1"/>
</dbReference>
<dbReference type="Gene3D" id="3.40.50.1820">
    <property type="entry name" value="alpha/beta hydrolase"/>
    <property type="match status" value="1"/>
</dbReference>
<reference evidence="3" key="1">
    <citation type="journal article" date="2023" name="Plant J.">
        <title>The genome of the king protea, Protea cynaroides.</title>
        <authorList>
            <person name="Chang J."/>
            <person name="Duong T.A."/>
            <person name="Schoeman C."/>
            <person name="Ma X."/>
            <person name="Roodt D."/>
            <person name="Barker N."/>
            <person name="Li Z."/>
            <person name="Van de Peer Y."/>
            <person name="Mizrachi E."/>
        </authorList>
    </citation>
    <scope>NUCLEOTIDE SEQUENCE</scope>
    <source>
        <tissue evidence="3">Young leaves</tissue>
    </source>
</reference>
<keyword evidence="1" id="KW-0812">Transmembrane</keyword>
<evidence type="ECO:0000313" key="3">
    <source>
        <dbReference type="EMBL" id="KAJ4974359.1"/>
    </source>
</evidence>
<protein>
    <recommendedName>
        <fullName evidence="2">Fungal lipase-type domain-containing protein</fullName>
    </recommendedName>
</protein>
<accession>A0A9Q0KPP0</accession>
<dbReference type="CDD" id="cd00519">
    <property type="entry name" value="Lipase_3"/>
    <property type="match status" value="1"/>
</dbReference>
<evidence type="ECO:0000313" key="4">
    <source>
        <dbReference type="Proteomes" id="UP001141806"/>
    </source>
</evidence>
<sequence length="553" mass="62485">MASFANRSIISGAPLMLSTALQSWQRLFQVLGIEILVETGTFASNPSSFLSSSSSVLQEKPYFLLISSVMTSSGSSSYTIFHPENLKISDIFRILVFGRSLKALGIAECGTEEVKPESYLDNLITLLTLILQRIFMWLSGPVSLFGVIIEFIMNLFSLNGGIFGLPFRYVTGSLVIPKLDSADYQSIIAFVDNRRSLQNNYLSGLSLIKMPVRAIEFINPLDLCMMASKVAYENQAYVKNTVTNYWKMHFVGFYNFWNESLKSNDTQAFMFCDKPENAEMIVVAFRGTEAFNLRDWSTDIDLSCLYVHKLGKVHVGFMKALGLQSDAKDCHSGWPKEYTGDKMLAYYTIREKLRQLLEKNPNARILVTGHSLGAALAIVFPAILVFHQENSILDRLLGVYTFGQPRVGDKEFGNVMNNQLNGSSRKYYRVVYGYDLVPRVPFNGLLFFQFAHFGGCINYKGWYKAQVLTTTPDKNYFNLLYLRSKYFNAWLDLFRGLFAGTRHGKEFREGTTSIGFRLLGLLIPGVASHSPRDYVNGTRLGTIEVMEEEDKII</sequence>
<dbReference type="Pfam" id="PF01764">
    <property type="entry name" value="Lipase_3"/>
    <property type="match status" value="1"/>
</dbReference>
<proteinExistence type="predicted"/>
<organism evidence="3 4">
    <name type="scientific">Protea cynaroides</name>
    <dbReference type="NCBI Taxonomy" id="273540"/>
    <lineage>
        <taxon>Eukaryota</taxon>
        <taxon>Viridiplantae</taxon>
        <taxon>Streptophyta</taxon>
        <taxon>Embryophyta</taxon>
        <taxon>Tracheophyta</taxon>
        <taxon>Spermatophyta</taxon>
        <taxon>Magnoliopsida</taxon>
        <taxon>Proteales</taxon>
        <taxon>Proteaceae</taxon>
        <taxon>Protea</taxon>
    </lineage>
</organism>
<dbReference type="OrthoDB" id="438440at2759"/>
<keyword evidence="4" id="KW-1185">Reference proteome</keyword>
<keyword evidence="1" id="KW-1133">Transmembrane helix</keyword>
<comment type="caution">
    <text evidence="3">The sequence shown here is derived from an EMBL/GenBank/DDBJ whole genome shotgun (WGS) entry which is preliminary data.</text>
</comment>
<dbReference type="InterPro" id="IPR029058">
    <property type="entry name" value="AB_hydrolase_fold"/>
</dbReference>
<dbReference type="InterPro" id="IPR044819">
    <property type="entry name" value="OBL-like"/>
</dbReference>
<evidence type="ECO:0000256" key="1">
    <source>
        <dbReference type="SAM" id="Phobius"/>
    </source>
</evidence>
<evidence type="ECO:0000259" key="2">
    <source>
        <dbReference type="Pfam" id="PF01764"/>
    </source>
</evidence>
<feature type="domain" description="Fungal lipase-type" evidence="2">
    <location>
        <begin position="282"/>
        <end position="443"/>
    </location>
</feature>
<name>A0A9Q0KPP0_9MAGN</name>
<dbReference type="GO" id="GO:0004806">
    <property type="term" value="F:triacylglycerol lipase activity"/>
    <property type="evidence" value="ECO:0007669"/>
    <property type="project" value="InterPro"/>
</dbReference>
<dbReference type="GO" id="GO:0006629">
    <property type="term" value="P:lipid metabolic process"/>
    <property type="evidence" value="ECO:0007669"/>
    <property type="project" value="InterPro"/>
</dbReference>
<dbReference type="PANTHER" id="PTHR46086">
    <property type="entry name" value="ALPHA/BETA-HYDROLASES SUPERFAMILY PROTEIN"/>
    <property type="match status" value="1"/>
</dbReference>
<feature type="transmembrane region" description="Helical" evidence="1">
    <location>
        <begin position="134"/>
        <end position="158"/>
    </location>
</feature>
<dbReference type="InterPro" id="IPR002921">
    <property type="entry name" value="Fungal_lipase-type"/>
</dbReference>
<dbReference type="AlphaFoldDB" id="A0A9Q0KPP0"/>